<evidence type="ECO:0000256" key="2">
    <source>
        <dbReference type="ARBA" id="ARBA00022801"/>
    </source>
</evidence>
<dbReference type="Proteomes" id="UP000243605">
    <property type="component" value="Unassembled WGS sequence"/>
</dbReference>
<dbReference type="InterPro" id="IPR050272">
    <property type="entry name" value="Isochorismatase-like_hydrls"/>
</dbReference>
<dbReference type="EMBL" id="DYYI01000099">
    <property type="protein sequence ID" value="HJE20505.1"/>
    <property type="molecule type" value="Genomic_DNA"/>
</dbReference>
<dbReference type="Proteomes" id="UP000763505">
    <property type="component" value="Unassembled WGS sequence"/>
</dbReference>
<sequence>MNQALIIIDYSYDFVADDGKLTAGKPAQDVEENMVNAINEFVDKKAPIFFMMDIHKENDPHHPETKLFPPHNIEGSAGRDLYGKVGERFEEIKSLDNVFFIDKTRYSSFAGTNLDLLLRERNIDTVVLGGVVTDICVLHTAIGAYNLGYHIQVLENCVASFNPDGHTVALDHMKNSLAAEII</sequence>
<dbReference type="OrthoDB" id="9796485at2"/>
<organism evidence="5 6">
    <name type="scientific">Aliicoccus persicus</name>
    <dbReference type="NCBI Taxonomy" id="930138"/>
    <lineage>
        <taxon>Bacteria</taxon>
        <taxon>Bacillati</taxon>
        <taxon>Bacillota</taxon>
        <taxon>Bacilli</taxon>
        <taxon>Bacillales</taxon>
        <taxon>Staphylococcaceae</taxon>
        <taxon>Aliicoccus</taxon>
    </lineage>
</organism>
<reference evidence="5 6" key="1">
    <citation type="submission" date="2016-10" db="EMBL/GenBank/DDBJ databases">
        <authorList>
            <person name="Varghese N."/>
            <person name="Submissions S."/>
        </authorList>
    </citation>
    <scope>NUCLEOTIDE SEQUENCE [LARGE SCALE GENOMIC DNA]</scope>
    <source>
        <strain evidence="5 6">IBRC-M10081</strain>
    </source>
</reference>
<dbReference type="SUPFAM" id="SSF52499">
    <property type="entry name" value="Isochorismatase-like hydrolases"/>
    <property type="match status" value="1"/>
</dbReference>
<accession>A0A662Z847</accession>
<comment type="similarity">
    <text evidence="1">Belongs to the isochorismatase family.</text>
</comment>
<feature type="domain" description="Isochorismatase-like" evidence="3">
    <location>
        <begin position="4"/>
        <end position="178"/>
    </location>
</feature>
<dbReference type="GO" id="GO:0016787">
    <property type="term" value="F:hydrolase activity"/>
    <property type="evidence" value="ECO:0007669"/>
    <property type="project" value="UniProtKB-KW"/>
</dbReference>
<keyword evidence="6" id="KW-1185">Reference proteome</keyword>
<dbReference type="PANTHER" id="PTHR43540">
    <property type="entry name" value="PEROXYUREIDOACRYLATE/UREIDOACRYLATE AMIDOHYDROLASE-RELATED"/>
    <property type="match status" value="1"/>
</dbReference>
<dbReference type="Gene3D" id="3.40.50.850">
    <property type="entry name" value="Isochorismatase-like"/>
    <property type="match status" value="1"/>
</dbReference>
<evidence type="ECO:0000259" key="3">
    <source>
        <dbReference type="Pfam" id="PF00857"/>
    </source>
</evidence>
<keyword evidence="2 4" id="KW-0378">Hydrolase</keyword>
<dbReference type="PANTHER" id="PTHR43540:SF10">
    <property type="entry name" value="ISOCHORISMATASE"/>
    <property type="match status" value="1"/>
</dbReference>
<evidence type="ECO:0000313" key="5">
    <source>
        <dbReference type="EMBL" id="SEW11496.1"/>
    </source>
</evidence>
<name>A0A662Z847_9STAP</name>
<reference evidence="4" key="3">
    <citation type="submission" date="2021-09" db="EMBL/GenBank/DDBJ databases">
        <authorList>
            <person name="Gilroy R."/>
        </authorList>
    </citation>
    <scope>NUCLEOTIDE SEQUENCE</scope>
    <source>
        <strain evidence="4">6019</strain>
    </source>
</reference>
<evidence type="ECO:0000256" key="1">
    <source>
        <dbReference type="ARBA" id="ARBA00006336"/>
    </source>
</evidence>
<dbReference type="CDD" id="cd00431">
    <property type="entry name" value="cysteine_hydrolases"/>
    <property type="match status" value="1"/>
</dbReference>
<dbReference type="Pfam" id="PF00857">
    <property type="entry name" value="Isochorismatase"/>
    <property type="match status" value="1"/>
</dbReference>
<gene>
    <name evidence="4" type="ORF">K8V35_09150</name>
    <name evidence="5" type="ORF">SAMN05192557_1682</name>
</gene>
<protein>
    <submittedName>
        <fullName evidence="4">Cysteine hydrolase</fullName>
    </submittedName>
    <submittedName>
        <fullName evidence="5">Nicotinamidase-related amidase</fullName>
    </submittedName>
</protein>
<dbReference type="InterPro" id="IPR000868">
    <property type="entry name" value="Isochorismatase-like_dom"/>
</dbReference>
<dbReference type="EMBL" id="FOIT01000005">
    <property type="protein sequence ID" value="SEW11496.1"/>
    <property type="molecule type" value="Genomic_DNA"/>
</dbReference>
<reference evidence="4" key="2">
    <citation type="journal article" date="2021" name="PeerJ">
        <title>Extensive microbial diversity within the chicken gut microbiome revealed by metagenomics and culture.</title>
        <authorList>
            <person name="Gilroy R."/>
            <person name="Ravi A."/>
            <person name="Getino M."/>
            <person name="Pursley I."/>
            <person name="Horton D.L."/>
            <person name="Alikhan N.F."/>
            <person name="Baker D."/>
            <person name="Gharbi K."/>
            <person name="Hall N."/>
            <person name="Watson M."/>
            <person name="Adriaenssens E.M."/>
            <person name="Foster-Nyarko E."/>
            <person name="Jarju S."/>
            <person name="Secka A."/>
            <person name="Antonio M."/>
            <person name="Oren A."/>
            <person name="Chaudhuri R.R."/>
            <person name="La Ragione R."/>
            <person name="Hildebrand F."/>
            <person name="Pallen M.J."/>
        </authorList>
    </citation>
    <scope>NUCLEOTIDE SEQUENCE</scope>
    <source>
        <strain evidence="4">6019</strain>
    </source>
</reference>
<proteinExistence type="inferred from homology"/>
<dbReference type="RefSeq" id="WP_091475742.1">
    <property type="nucleotide sequence ID" value="NZ_FOIT01000005.1"/>
</dbReference>
<evidence type="ECO:0000313" key="6">
    <source>
        <dbReference type="Proteomes" id="UP000243605"/>
    </source>
</evidence>
<dbReference type="InterPro" id="IPR036380">
    <property type="entry name" value="Isochorismatase-like_sf"/>
</dbReference>
<dbReference type="AlphaFoldDB" id="A0A662Z847"/>
<evidence type="ECO:0000313" key="4">
    <source>
        <dbReference type="EMBL" id="HJE20505.1"/>
    </source>
</evidence>